<protein>
    <submittedName>
        <fullName evidence="9">Reverse ribonuclease integrase</fullName>
    </submittedName>
</protein>
<dbReference type="InterPro" id="IPR043502">
    <property type="entry name" value="DNA/RNA_pol_sf"/>
</dbReference>
<evidence type="ECO:0000256" key="4">
    <source>
        <dbReference type="ARBA" id="ARBA00022759"/>
    </source>
</evidence>
<dbReference type="InterPro" id="IPR041373">
    <property type="entry name" value="RT_RNaseH"/>
</dbReference>
<name>A0A0J7KE63_LASNI</name>
<dbReference type="SUPFAM" id="SSF56672">
    <property type="entry name" value="DNA/RNA polymerases"/>
    <property type="match status" value="1"/>
</dbReference>
<keyword evidence="6" id="KW-0695">RNA-directed DNA polymerase</keyword>
<organism evidence="9 10">
    <name type="scientific">Lasius niger</name>
    <name type="common">Black garden ant</name>
    <dbReference type="NCBI Taxonomy" id="67767"/>
    <lineage>
        <taxon>Eukaryota</taxon>
        <taxon>Metazoa</taxon>
        <taxon>Ecdysozoa</taxon>
        <taxon>Arthropoda</taxon>
        <taxon>Hexapoda</taxon>
        <taxon>Insecta</taxon>
        <taxon>Pterygota</taxon>
        <taxon>Neoptera</taxon>
        <taxon>Endopterygota</taxon>
        <taxon>Hymenoptera</taxon>
        <taxon>Apocrita</taxon>
        <taxon>Aculeata</taxon>
        <taxon>Formicoidea</taxon>
        <taxon>Formicidae</taxon>
        <taxon>Formicinae</taxon>
        <taxon>Lasius</taxon>
        <taxon>Lasius</taxon>
    </lineage>
</organism>
<evidence type="ECO:0000313" key="10">
    <source>
        <dbReference type="Proteomes" id="UP000036403"/>
    </source>
</evidence>
<evidence type="ECO:0000256" key="3">
    <source>
        <dbReference type="ARBA" id="ARBA00022722"/>
    </source>
</evidence>
<proteinExistence type="predicted"/>
<evidence type="ECO:0000256" key="2">
    <source>
        <dbReference type="ARBA" id="ARBA00022695"/>
    </source>
</evidence>
<keyword evidence="3" id="KW-0540">Nuclease</keyword>
<dbReference type="Proteomes" id="UP000036403">
    <property type="component" value="Unassembled WGS sequence"/>
</dbReference>
<evidence type="ECO:0000256" key="6">
    <source>
        <dbReference type="ARBA" id="ARBA00022918"/>
    </source>
</evidence>
<evidence type="ECO:0000256" key="7">
    <source>
        <dbReference type="SAM" id="MobiDB-lite"/>
    </source>
</evidence>
<gene>
    <name evidence="9" type="ORF">RF55_11901</name>
</gene>
<sequence>MKGYFEGYAFTVITDHQSLKWLQHLEAPSGRLARWLFKLQQYDFDVKYRRDTLNQVADALSRQPETCAVTPLRCRWYRYLYDEVNHDGSRQPTGLPHRERLPPATRPAQLKFQGGLGRPSMKRVRPEGMEERARDATTTP</sequence>
<evidence type="ECO:0000256" key="5">
    <source>
        <dbReference type="ARBA" id="ARBA00022801"/>
    </source>
</evidence>
<accession>A0A0J7KE63</accession>
<dbReference type="STRING" id="67767.A0A0J7KE63"/>
<dbReference type="PANTHER" id="PTHR37984:SF5">
    <property type="entry name" value="PROTEIN NYNRIN-LIKE"/>
    <property type="match status" value="1"/>
</dbReference>
<keyword evidence="1" id="KW-0808">Transferase</keyword>
<dbReference type="Pfam" id="PF17917">
    <property type="entry name" value="RT_RNaseH"/>
    <property type="match status" value="1"/>
</dbReference>
<keyword evidence="5" id="KW-0378">Hydrolase</keyword>
<comment type="caution">
    <text evidence="9">The sequence shown here is derived from an EMBL/GenBank/DDBJ whole genome shotgun (WGS) entry which is preliminary data.</text>
</comment>
<keyword evidence="10" id="KW-1185">Reference proteome</keyword>
<evidence type="ECO:0000259" key="8">
    <source>
        <dbReference type="Pfam" id="PF17917"/>
    </source>
</evidence>
<feature type="domain" description="Reverse transcriptase RNase H-like" evidence="8">
    <location>
        <begin position="3"/>
        <end position="42"/>
    </location>
</feature>
<feature type="compositionally biased region" description="Basic and acidic residues" evidence="7">
    <location>
        <begin position="124"/>
        <end position="140"/>
    </location>
</feature>
<dbReference type="InterPro" id="IPR050951">
    <property type="entry name" value="Retrovirus_Pol_polyprotein"/>
</dbReference>
<evidence type="ECO:0000313" key="9">
    <source>
        <dbReference type="EMBL" id="KMQ88587.1"/>
    </source>
</evidence>
<feature type="region of interest" description="Disordered" evidence="7">
    <location>
        <begin position="88"/>
        <end position="140"/>
    </location>
</feature>
<dbReference type="GO" id="GO:0016787">
    <property type="term" value="F:hydrolase activity"/>
    <property type="evidence" value="ECO:0007669"/>
    <property type="project" value="UniProtKB-KW"/>
</dbReference>
<reference evidence="9 10" key="1">
    <citation type="submission" date="2015-04" db="EMBL/GenBank/DDBJ databases">
        <title>Lasius niger genome sequencing.</title>
        <authorList>
            <person name="Konorov E.A."/>
            <person name="Nikitin M.A."/>
            <person name="Kirill M.V."/>
            <person name="Chang P."/>
        </authorList>
    </citation>
    <scope>NUCLEOTIDE SEQUENCE [LARGE SCALE GENOMIC DNA]</scope>
    <source>
        <tissue evidence="9">Whole</tissue>
    </source>
</reference>
<dbReference type="AlphaFoldDB" id="A0A0J7KE63"/>
<dbReference type="PANTHER" id="PTHR37984">
    <property type="entry name" value="PROTEIN CBG26694"/>
    <property type="match status" value="1"/>
</dbReference>
<dbReference type="EMBL" id="LBMM01008849">
    <property type="protein sequence ID" value="KMQ88587.1"/>
    <property type="molecule type" value="Genomic_DNA"/>
</dbReference>
<dbReference type="GO" id="GO:0004519">
    <property type="term" value="F:endonuclease activity"/>
    <property type="evidence" value="ECO:0007669"/>
    <property type="project" value="UniProtKB-KW"/>
</dbReference>
<dbReference type="GO" id="GO:0003964">
    <property type="term" value="F:RNA-directed DNA polymerase activity"/>
    <property type="evidence" value="ECO:0007669"/>
    <property type="project" value="UniProtKB-KW"/>
</dbReference>
<dbReference type="PaxDb" id="67767-A0A0J7KE63"/>
<keyword evidence="2" id="KW-0548">Nucleotidyltransferase</keyword>
<evidence type="ECO:0000256" key="1">
    <source>
        <dbReference type="ARBA" id="ARBA00022679"/>
    </source>
</evidence>
<dbReference type="OrthoDB" id="7700898at2759"/>
<keyword evidence="4" id="KW-0255">Endonuclease</keyword>